<dbReference type="AlphaFoldDB" id="A0A7J9JH46"/>
<protein>
    <recommendedName>
        <fullName evidence="1">RNase H type-1 domain-containing protein</fullName>
    </recommendedName>
</protein>
<dbReference type="PANTHER" id="PTHR47723">
    <property type="entry name" value="OS05G0353850 PROTEIN"/>
    <property type="match status" value="1"/>
</dbReference>
<dbReference type="PANTHER" id="PTHR47723:SF19">
    <property type="entry name" value="POLYNUCLEOTIDYL TRANSFERASE, RIBONUCLEASE H-LIKE SUPERFAMILY PROTEIN"/>
    <property type="match status" value="1"/>
</dbReference>
<organism evidence="2 3">
    <name type="scientific">Gossypium armourianum</name>
    <dbReference type="NCBI Taxonomy" id="34283"/>
    <lineage>
        <taxon>Eukaryota</taxon>
        <taxon>Viridiplantae</taxon>
        <taxon>Streptophyta</taxon>
        <taxon>Embryophyta</taxon>
        <taxon>Tracheophyta</taxon>
        <taxon>Spermatophyta</taxon>
        <taxon>Magnoliopsida</taxon>
        <taxon>eudicotyledons</taxon>
        <taxon>Gunneridae</taxon>
        <taxon>Pentapetalae</taxon>
        <taxon>rosids</taxon>
        <taxon>malvids</taxon>
        <taxon>Malvales</taxon>
        <taxon>Malvaceae</taxon>
        <taxon>Malvoideae</taxon>
        <taxon>Gossypium</taxon>
    </lineage>
</organism>
<name>A0A7J9JH46_9ROSI</name>
<dbReference type="Proteomes" id="UP000593575">
    <property type="component" value="Unassembled WGS sequence"/>
</dbReference>
<feature type="domain" description="RNase H type-1" evidence="1">
    <location>
        <begin position="40"/>
        <end position="109"/>
    </location>
</feature>
<feature type="non-terminal residue" evidence="2">
    <location>
        <position position="1"/>
    </location>
</feature>
<dbReference type="GO" id="GO:0003676">
    <property type="term" value="F:nucleic acid binding"/>
    <property type="evidence" value="ECO:0007669"/>
    <property type="project" value="InterPro"/>
</dbReference>
<evidence type="ECO:0000313" key="3">
    <source>
        <dbReference type="Proteomes" id="UP000593575"/>
    </source>
</evidence>
<dbReference type="CDD" id="cd06222">
    <property type="entry name" value="RNase_H_like"/>
    <property type="match status" value="1"/>
</dbReference>
<dbReference type="InterPro" id="IPR002156">
    <property type="entry name" value="RNaseH_domain"/>
</dbReference>
<gene>
    <name evidence="2" type="ORF">Goarm_017565</name>
</gene>
<accession>A0A7J9JH46</accession>
<dbReference type="InterPro" id="IPR053151">
    <property type="entry name" value="RNase_H-like"/>
</dbReference>
<dbReference type="GO" id="GO:0004523">
    <property type="term" value="F:RNA-DNA hybrid ribonuclease activity"/>
    <property type="evidence" value="ECO:0007669"/>
    <property type="project" value="InterPro"/>
</dbReference>
<dbReference type="Pfam" id="PF13456">
    <property type="entry name" value="RVT_3"/>
    <property type="match status" value="1"/>
</dbReference>
<proteinExistence type="predicted"/>
<reference evidence="2 3" key="1">
    <citation type="journal article" date="2019" name="Genome Biol. Evol.">
        <title>Insights into the evolution of the New World diploid cottons (Gossypium, subgenus Houzingenia) based on genome sequencing.</title>
        <authorList>
            <person name="Grover C.E."/>
            <person name="Arick M.A. 2nd"/>
            <person name="Thrash A."/>
            <person name="Conover J.L."/>
            <person name="Sanders W.S."/>
            <person name="Peterson D.G."/>
            <person name="Frelichowski J.E."/>
            <person name="Scheffler J.A."/>
            <person name="Scheffler B.E."/>
            <person name="Wendel J.F."/>
        </authorList>
    </citation>
    <scope>NUCLEOTIDE SEQUENCE [LARGE SCALE GENOMIC DNA]</scope>
    <source>
        <strain evidence="2">6</strain>
        <tissue evidence="2">Leaf</tissue>
    </source>
</reference>
<sequence length="168" mass="19225">MCVFLNIDGVVHSVSGFSAACSVIRNSKGKWIPGYNRFLGKCSKQGYDEVIIQSNNLENVISISESKFGSPKNSLIRRIQQILAFEEKWSLIYIPRETNRSTDALAKMALLSDESLHMFEGPPLEIIEILKDDSSFDNLSMIYSMYHHRLWILGWYLMVEVTLKSKLE</sequence>
<dbReference type="InterPro" id="IPR044730">
    <property type="entry name" value="RNase_H-like_dom_plant"/>
</dbReference>
<keyword evidence="3" id="KW-1185">Reference proteome</keyword>
<dbReference type="EMBL" id="JABFAE010000007">
    <property type="protein sequence ID" value="MBA0833238.1"/>
    <property type="molecule type" value="Genomic_DNA"/>
</dbReference>
<comment type="caution">
    <text evidence="2">The sequence shown here is derived from an EMBL/GenBank/DDBJ whole genome shotgun (WGS) entry which is preliminary data.</text>
</comment>
<evidence type="ECO:0000313" key="2">
    <source>
        <dbReference type="EMBL" id="MBA0833238.1"/>
    </source>
</evidence>
<evidence type="ECO:0000259" key="1">
    <source>
        <dbReference type="Pfam" id="PF13456"/>
    </source>
</evidence>